<evidence type="ECO:0000256" key="6">
    <source>
        <dbReference type="ARBA" id="ARBA00022840"/>
    </source>
</evidence>
<evidence type="ECO:0000313" key="17">
    <source>
        <dbReference type="EMBL" id="KAI9553994.1"/>
    </source>
</evidence>
<dbReference type="GO" id="GO:0005524">
    <property type="term" value="F:ATP binding"/>
    <property type="evidence" value="ECO:0007669"/>
    <property type="project" value="UniProtKB-UniRule"/>
</dbReference>
<evidence type="ECO:0000256" key="12">
    <source>
        <dbReference type="PROSITE-ProRule" id="PRU10141"/>
    </source>
</evidence>
<evidence type="ECO:0000256" key="3">
    <source>
        <dbReference type="ARBA" id="ARBA00022679"/>
    </source>
</evidence>
<feature type="binding site" evidence="10">
    <location>
        <position position="39"/>
    </location>
    <ligand>
        <name>ATP</name>
        <dbReference type="ChEBI" id="CHEBI:30616"/>
    </ligand>
</feature>
<dbReference type="Proteomes" id="UP000820818">
    <property type="component" value="Linkage Group LG8"/>
</dbReference>
<protein>
    <recommendedName>
        <fullName evidence="14">Aurora kinase</fullName>
        <ecNumber evidence="14">2.7.11.1</ecNumber>
    </recommendedName>
</protein>
<dbReference type="InterPro" id="IPR008271">
    <property type="entry name" value="Ser/Thr_kinase_AS"/>
</dbReference>
<comment type="similarity">
    <text evidence="14">Belongs to the protein kinase superfamily. Ser/Thr protein kinase family. Aurora subfamily.</text>
</comment>
<gene>
    <name evidence="17" type="ORF">GHT06_019265</name>
</gene>
<evidence type="ECO:0000256" key="2">
    <source>
        <dbReference type="ARBA" id="ARBA00022527"/>
    </source>
</evidence>
<comment type="catalytic activity">
    <reaction evidence="7 14">
        <text>L-threonyl-[protein] + ATP = O-phospho-L-threonyl-[protein] + ADP + H(+)</text>
        <dbReference type="Rhea" id="RHEA:46608"/>
        <dbReference type="Rhea" id="RHEA-COMP:11060"/>
        <dbReference type="Rhea" id="RHEA-COMP:11605"/>
        <dbReference type="ChEBI" id="CHEBI:15378"/>
        <dbReference type="ChEBI" id="CHEBI:30013"/>
        <dbReference type="ChEBI" id="CHEBI:30616"/>
        <dbReference type="ChEBI" id="CHEBI:61977"/>
        <dbReference type="ChEBI" id="CHEBI:456216"/>
        <dbReference type="EC" id="2.7.11.1"/>
    </reaction>
</comment>
<evidence type="ECO:0000256" key="1">
    <source>
        <dbReference type="ARBA" id="ARBA00004214"/>
    </source>
</evidence>
<evidence type="ECO:0000256" key="11">
    <source>
        <dbReference type="PIRSR" id="PIRSR630616-3"/>
    </source>
</evidence>
<comment type="catalytic activity">
    <reaction evidence="8 14">
        <text>L-seryl-[protein] + ATP = O-phospho-L-seryl-[protein] + ADP + H(+)</text>
        <dbReference type="Rhea" id="RHEA:17989"/>
        <dbReference type="Rhea" id="RHEA-COMP:9863"/>
        <dbReference type="Rhea" id="RHEA-COMP:11604"/>
        <dbReference type="ChEBI" id="CHEBI:15378"/>
        <dbReference type="ChEBI" id="CHEBI:29999"/>
        <dbReference type="ChEBI" id="CHEBI:30616"/>
        <dbReference type="ChEBI" id="CHEBI:83421"/>
        <dbReference type="ChEBI" id="CHEBI:456216"/>
        <dbReference type="EC" id="2.7.11.1"/>
    </reaction>
</comment>
<feature type="compositionally biased region" description="Polar residues" evidence="15">
    <location>
        <begin position="8"/>
        <end position="17"/>
    </location>
</feature>
<feature type="binding site" evidence="10">
    <location>
        <begin position="158"/>
        <end position="159"/>
    </location>
    <ligand>
        <name>ATP</name>
        <dbReference type="ChEBI" id="CHEBI:30616"/>
    </ligand>
</feature>
<dbReference type="SMART" id="SM00220">
    <property type="entry name" value="S_TKc"/>
    <property type="match status" value="1"/>
</dbReference>
<feature type="domain" description="Protein kinase" evidence="16">
    <location>
        <begin position="29"/>
        <end position="281"/>
    </location>
</feature>
<dbReference type="PROSITE" id="PS00107">
    <property type="entry name" value="PROTEIN_KINASE_ATP"/>
    <property type="match status" value="1"/>
</dbReference>
<evidence type="ECO:0000256" key="15">
    <source>
        <dbReference type="SAM" id="MobiDB-lite"/>
    </source>
</evidence>
<dbReference type="SUPFAM" id="SSF56112">
    <property type="entry name" value="Protein kinase-like (PK-like)"/>
    <property type="match status" value="1"/>
</dbReference>
<dbReference type="PROSITE" id="PS00108">
    <property type="entry name" value="PROTEIN_KINASE_ST"/>
    <property type="match status" value="1"/>
</dbReference>
<reference evidence="17 18" key="1">
    <citation type="submission" date="2022-05" db="EMBL/GenBank/DDBJ databases">
        <title>A multi-omics perspective on studying reproductive biology in Daphnia sinensis.</title>
        <authorList>
            <person name="Jia J."/>
        </authorList>
    </citation>
    <scope>NUCLEOTIDE SEQUENCE [LARGE SCALE GENOMIC DNA]</scope>
    <source>
        <strain evidence="17 18">WSL</strain>
    </source>
</reference>
<evidence type="ECO:0000256" key="10">
    <source>
        <dbReference type="PIRSR" id="PIRSR630616-2"/>
    </source>
</evidence>
<feature type="binding site" evidence="10">
    <location>
        <begin position="107"/>
        <end position="109"/>
    </location>
    <ligand>
        <name>ATP</name>
        <dbReference type="ChEBI" id="CHEBI:30616"/>
    </ligand>
</feature>
<evidence type="ECO:0000256" key="13">
    <source>
        <dbReference type="RuleBase" id="RU000304"/>
    </source>
</evidence>
<proteinExistence type="inferred from homology"/>
<dbReference type="EC" id="2.7.11.1" evidence="14"/>
<dbReference type="Gene3D" id="3.30.200.20">
    <property type="entry name" value="Phosphorylase Kinase, domain 1"/>
    <property type="match status" value="1"/>
</dbReference>
<evidence type="ECO:0000259" key="16">
    <source>
        <dbReference type="PROSITE" id="PS50011"/>
    </source>
</evidence>
<dbReference type="InterPro" id="IPR011009">
    <property type="entry name" value="Kinase-like_dom_sf"/>
</dbReference>
<dbReference type="GO" id="GO:0004674">
    <property type="term" value="F:protein serine/threonine kinase activity"/>
    <property type="evidence" value="ECO:0007669"/>
    <property type="project" value="UniProtKB-KW"/>
</dbReference>
<dbReference type="FunFam" id="1.10.510.10:FF:000235">
    <property type="entry name" value="Serine/threonine-protein kinase ark1"/>
    <property type="match status" value="1"/>
</dbReference>
<keyword evidence="18" id="KW-1185">Reference proteome</keyword>
<dbReference type="InterPro" id="IPR000719">
    <property type="entry name" value="Prot_kinase_dom"/>
</dbReference>
<dbReference type="CDD" id="cd14007">
    <property type="entry name" value="STKc_Aurora"/>
    <property type="match status" value="1"/>
</dbReference>
<dbReference type="FunFam" id="3.30.200.20:FF:000042">
    <property type="entry name" value="Aurora kinase A"/>
    <property type="match status" value="1"/>
</dbReference>
<keyword evidence="6 10" id="KW-0067">ATP-binding</keyword>
<keyword evidence="2 13" id="KW-0723">Serine/threonine-protein kinase</keyword>
<dbReference type="InterPro" id="IPR030616">
    <property type="entry name" value="Aur-like"/>
</dbReference>
<keyword evidence="4 10" id="KW-0547">Nucleotide-binding</keyword>
<feature type="binding site" evidence="10 12">
    <location>
        <position position="58"/>
    </location>
    <ligand>
        <name>ATP</name>
        <dbReference type="ChEBI" id="CHEBI:30616"/>
    </ligand>
</feature>
<evidence type="ECO:0000256" key="5">
    <source>
        <dbReference type="ARBA" id="ARBA00022777"/>
    </source>
</evidence>
<keyword evidence="3 14" id="KW-0808">Transferase</keyword>
<dbReference type="GO" id="GO:0006325">
    <property type="term" value="P:chromatin organization"/>
    <property type="evidence" value="ECO:0007669"/>
    <property type="project" value="UniProtKB-ARBA"/>
</dbReference>
<evidence type="ECO:0000256" key="9">
    <source>
        <dbReference type="PIRSR" id="PIRSR630616-1"/>
    </source>
</evidence>
<sequence>METKQPLKESSSNQVGETSDEEEWSLDNFEIGRPLGKGKFGNVYLAREIKSKFIIALKVLFKSQLQKCHMEHQLRREIEIQSHLRHPNVLRMYGYFYDETRIYLILEFAANGEMYKFLKRQPHGRFSEPKTANYMAQLADALMYCHAQKVIHRDIKPENLLLGLHGEIKIADFGWSVHAPSSRRTTMCGTLDYLAPEMVEGRSHDEHVDLWTLGILCYEFLVGSPPFEEEKQDVTYRRICKVDLRFPAHLSVGAKDLIAKLLRPKAEDRLPLKKLLEHPWIVMHITEEVKSRLPSFQKVKTEDLKRV</sequence>
<feature type="cross-link" description="Glycyl lysine isopeptide (Lys-Gly) (interchain with G-Cter in SUMO2)" evidence="11">
    <location>
        <position position="156"/>
    </location>
</feature>
<accession>A0AAD5PR88</accession>
<dbReference type="Pfam" id="PF00069">
    <property type="entry name" value="Pkinase"/>
    <property type="match status" value="1"/>
</dbReference>
<dbReference type="Gene3D" id="1.10.510.10">
    <property type="entry name" value="Transferase(Phosphotransferase) domain 1"/>
    <property type="match status" value="1"/>
</dbReference>
<dbReference type="AlphaFoldDB" id="A0AAD5PR88"/>
<feature type="binding site" evidence="10">
    <location>
        <position position="172"/>
    </location>
    <ligand>
        <name>ATP</name>
        <dbReference type="ChEBI" id="CHEBI:30616"/>
    </ligand>
</feature>
<dbReference type="PROSITE" id="PS50011">
    <property type="entry name" value="PROTEIN_KINASE_DOM"/>
    <property type="match status" value="1"/>
</dbReference>
<dbReference type="GO" id="GO:0030496">
    <property type="term" value="C:midbody"/>
    <property type="evidence" value="ECO:0007669"/>
    <property type="project" value="UniProtKB-SubCell"/>
</dbReference>
<feature type="active site" description="Proton acceptor" evidence="9">
    <location>
        <position position="154"/>
    </location>
</feature>
<dbReference type="GO" id="GO:0000070">
    <property type="term" value="P:mitotic sister chromatid segregation"/>
    <property type="evidence" value="ECO:0007669"/>
    <property type="project" value="UniProtKB-ARBA"/>
</dbReference>
<dbReference type="InterPro" id="IPR017441">
    <property type="entry name" value="Protein_kinase_ATP_BS"/>
</dbReference>
<keyword evidence="5 14" id="KW-0418">Kinase</keyword>
<evidence type="ECO:0000256" key="8">
    <source>
        <dbReference type="ARBA" id="ARBA00048679"/>
    </source>
</evidence>
<evidence type="ECO:0000256" key="4">
    <source>
        <dbReference type="ARBA" id="ARBA00022741"/>
    </source>
</evidence>
<dbReference type="GO" id="GO:0032506">
    <property type="term" value="P:cytokinetic process"/>
    <property type="evidence" value="ECO:0007669"/>
    <property type="project" value="UniProtKB-ARBA"/>
</dbReference>
<name>A0AAD5PR88_9CRUS</name>
<evidence type="ECO:0000256" key="14">
    <source>
        <dbReference type="RuleBase" id="RU367134"/>
    </source>
</evidence>
<comment type="subcellular location">
    <subcellularLocation>
        <location evidence="1">Midbody</location>
    </subcellularLocation>
</comment>
<organism evidence="17 18">
    <name type="scientific">Daphnia sinensis</name>
    <dbReference type="NCBI Taxonomy" id="1820382"/>
    <lineage>
        <taxon>Eukaryota</taxon>
        <taxon>Metazoa</taxon>
        <taxon>Ecdysozoa</taxon>
        <taxon>Arthropoda</taxon>
        <taxon>Crustacea</taxon>
        <taxon>Branchiopoda</taxon>
        <taxon>Diplostraca</taxon>
        <taxon>Cladocera</taxon>
        <taxon>Anomopoda</taxon>
        <taxon>Daphniidae</taxon>
        <taxon>Daphnia</taxon>
        <taxon>Daphnia similis group</taxon>
    </lineage>
</organism>
<dbReference type="GO" id="GO:0030261">
    <property type="term" value="P:chromosome condensation"/>
    <property type="evidence" value="ECO:0007669"/>
    <property type="project" value="UniProtKB-ARBA"/>
</dbReference>
<dbReference type="PANTHER" id="PTHR24350">
    <property type="entry name" value="SERINE/THREONINE-PROTEIN KINASE IAL-RELATED"/>
    <property type="match status" value="1"/>
</dbReference>
<evidence type="ECO:0000313" key="18">
    <source>
        <dbReference type="Proteomes" id="UP000820818"/>
    </source>
</evidence>
<comment type="caution">
    <text evidence="17">The sequence shown here is derived from an EMBL/GenBank/DDBJ whole genome shotgun (WGS) entry which is preliminary data.</text>
</comment>
<evidence type="ECO:0000256" key="7">
    <source>
        <dbReference type="ARBA" id="ARBA00047899"/>
    </source>
</evidence>
<dbReference type="EMBL" id="WJBH02000008">
    <property type="protein sequence ID" value="KAI9553994.1"/>
    <property type="molecule type" value="Genomic_DNA"/>
</dbReference>
<feature type="region of interest" description="Disordered" evidence="15">
    <location>
        <begin position="1"/>
        <end position="23"/>
    </location>
</feature>